<dbReference type="AlphaFoldDB" id="A0A7J8C971"/>
<evidence type="ECO:0000313" key="2">
    <source>
        <dbReference type="EMBL" id="KAF6407380.1"/>
    </source>
</evidence>
<reference evidence="2 3" key="1">
    <citation type="journal article" date="2020" name="Nature">
        <title>Six reference-quality genomes reveal evolution of bat adaptations.</title>
        <authorList>
            <person name="Jebb D."/>
            <person name="Huang Z."/>
            <person name="Pippel M."/>
            <person name="Hughes G.M."/>
            <person name="Lavrichenko K."/>
            <person name="Devanna P."/>
            <person name="Winkler S."/>
            <person name="Jermiin L.S."/>
            <person name="Skirmuntt E.C."/>
            <person name="Katzourakis A."/>
            <person name="Burkitt-Gray L."/>
            <person name="Ray D.A."/>
            <person name="Sullivan K.A.M."/>
            <person name="Roscito J.G."/>
            <person name="Kirilenko B.M."/>
            <person name="Davalos L.M."/>
            <person name="Corthals A.P."/>
            <person name="Power M.L."/>
            <person name="Jones G."/>
            <person name="Ransome R.D."/>
            <person name="Dechmann D.K.N."/>
            <person name="Locatelli A.G."/>
            <person name="Puechmaille S.J."/>
            <person name="Fedrigo O."/>
            <person name="Jarvis E.D."/>
            <person name="Hiller M."/>
            <person name="Vernes S.C."/>
            <person name="Myers E.W."/>
            <person name="Teeling E.C."/>
        </authorList>
    </citation>
    <scope>NUCLEOTIDE SEQUENCE [LARGE SCALE GENOMIC DNA]</scope>
    <source>
        <strain evidence="2">MMolMol1</strain>
        <tissue evidence="2">Muscle</tissue>
    </source>
</reference>
<comment type="caution">
    <text evidence="2">The sequence shown here is derived from an EMBL/GenBank/DDBJ whole genome shotgun (WGS) entry which is preliminary data.</text>
</comment>
<feature type="region of interest" description="Disordered" evidence="1">
    <location>
        <begin position="125"/>
        <end position="144"/>
    </location>
</feature>
<feature type="compositionally biased region" description="Basic and acidic residues" evidence="1">
    <location>
        <begin position="61"/>
        <end position="79"/>
    </location>
</feature>
<feature type="compositionally biased region" description="Basic and acidic residues" evidence="1">
    <location>
        <begin position="19"/>
        <end position="32"/>
    </location>
</feature>
<protein>
    <submittedName>
        <fullName evidence="2">Uncharacterized protein</fullName>
    </submittedName>
</protein>
<feature type="compositionally biased region" description="Basic residues" evidence="1">
    <location>
        <begin position="89"/>
        <end position="98"/>
    </location>
</feature>
<name>A0A7J8C971_MOLMO</name>
<gene>
    <name evidence="2" type="ORF">HJG59_010002</name>
</gene>
<evidence type="ECO:0000313" key="3">
    <source>
        <dbReference type="Proteomes" id="UP000550707"/>
    </source>
</evidence>
<dbReference type="Proteomes" id="UP000550707">
    <property type="component" value="Unassembled WGS sequence"/>
</dbReference>
<keyword evidence="3" id="KW-1185">Reference proteome</keyword>
<evidence type="ECO:0000256" key="1">
    <source>
        <dbReference type="SAM" id="MobiDB-lite"/>
    </source>
</evidence>
<sequence length="144" mass="16125">MEIPSLGRWSDPSLSSHPFHCEPKKATEERTHCPSQEVIGLSNHPYTPDAEQEGCTSSGPKPKERWMERYSQDSEKPPDTKPAGFSRSKGSRGRHPRSKGGPMQKGGEPELQLQGVWGWGKQLTARGMPSWMDSGPLYRREQVP</sequence>
<dbReference type="EMBL" id="JACASF010000021">
    <property type="protein sequence ID" value="KAF6407380.1"/>
    <property type="molecule type" value="Genomic_DNA"/>
</dbReference>
<accession>A0A7J8C971</accession>
<dbReference type="InParanoid" id="A0A7J8C971"/>
<feature type="region of interest" description="Disordered" evidence="1">
    <location>
        <begin position="1"/>
        <end position="116"/>
    </location>
</feature>
<organism evidence="2 3">
    <name type="scientific">Molossus molossus</name>
    <name type="common">Pallas' mastiff bat</name>
    <name type="synonym">Vespertilio molossus</name>
    <dbReference type="NCBI Taxonomy" id="27622"/>
    <lineage>
        <taxon>Eukaryota</taxon>
        <taxon>Metazoa</taxon>
        <taxon>Chordata</taxon>
        <taxon>Craniata</taxon>
        <taxon>Vertebrata</taxon>
        <taxon>Euteleostomi</taxon>
        <taxon>Mammalia</taxon>
        <taxon>Eutheria</taxon>
        <taxon>Laurasiatheria</taxon>
        <taxon>Chiroptera</taxon>
        <taxon>Yangochiroptera</taxon>
        <taxon>Molossidae</taxon>
        <taxon>Molossus</taxon>
    </lineage>
</organism>
<proteinExistence type="predicted"/>